<evidence type="ECO:0000313" key="3">
    <source>
        <dbReference type="Proteomes" id="UP000837932"/>
    </source>
</evidence>
<feature type="transmembrane region" description="Helical" evidence="1">
    <location>
        <begin position="52"/>
        <end position="73"/>
    </location>
</feature>
<organism evidence="2 3">
    <name type="scientific">Emticicia aquatica</name>
    <dbReference type="NCBI Taxonomy" id="1681835"/>
    <lineage>
        <taxon>Bacteria</taxon>
        <taxon>Pseudomonadati</taxon>
        <taxon>Bacteroidota</taxon>
        <taxon>Cytophagia</taxon>
        <taxon>Cytophagales</taxon>
        <taxon>Leadbetterellaceae</taxon>
        <taxon>Emticicia</taxon>
    </lineage>
</organism>
<dbReference type="RefSeq" id="WP_238808500.1">
    <property type="nucleotide sequence ID" value="NZ_CAKLPY010000005.1"/>
</dbReference>
<evidence type="ECO:0000313" key="2">
    <source>
        <dbReference type="EMBL" id="CAH0997690.1"/>
    </source>
</evidence>
<accession>A0ABM9AVD5</accession>
<gene>
    <name evidence="2" type="ORF">EMA8858_03824</name>
</gene>
<dbReference type="EMBL" id="CAKLPY010000005">
    <property type="protein sequence ID" value="CAH0997690.1"/>
    <property type="molecule type" value="Genomic_DNA"/>
</dbReference>
<reference evidence="2" key="1">
    <citation type="submission" date="2021-12" db="EMBL/GenBank/DDBJ databases">
        <authorList>
            <person name="Rodrigo-Torres L."/>
            <person name="Arahal R. D."/>
            <person name="Lucena T."/>
        </authorList>
    </citation>
    <scope>NUCLEOTIDE SEQUENCE</scope>
    <source>
        <strain evidence="2">CECT 8858</strain>
    </source>
</reference>
<comment type="caution">
    <text evidence="2">The sequence shown here is derived from an EMBL/GenBank/DDBJ whole genome shotgun (WGS) entry which is preliminary data.</text>
</comment>
<sequence length="278" mass="31811">MILLNFFSDTGKVSFTIYLFFIGITIIGLFIAFYYIKNSIISDEKLDKMIDLFKYSIVSTAIATVTLVIADLFKEREYDKNEMLAFNDYIPYIVDTTGTIDKKIYLCRFFSAVTPEGDLRNGWQNYTNFLENEKVKIEQLVQKTNQKSQELNYKSTPPTNDEIQHLEDSEVQRQKIIADLNITDTNNYLVILGADTSTELAKPEVDWASKFSSSATIYKKGNWYRTVIPVNTSFGDAKDLAEKIKFESKGKKAAYVVSSKTWCNNTEFSAVENCIICK</sequence>
<proteinExistence type="predicted"/>
<name>A0ABM9AVD5_9BACT</name>
<keyword evidence="3" id="KW-1185">Reference proteome</keyword>
<keyword evidence="1" id="KW-1133">Transmembrane helix</keyword>
<keyword evidence="1" id="KW-0812">Transmembrane</keyword>
<feature type="transmembrane region" description="Helical" evidence="1">
    <location>
        <begin position="15"/>
        <end position="36"/>
    </location>
</feature>
<dbReference type="Proteomes" id="UP000837932">
    <property type="component" value="Unassembled WGS sequence"/>
</dbReference>
<protein>
    <recommendedName>
        <fullName evidence="4">SPOR domain-containing protein</fullName>
    </recommendedName>
</protein>
<evidence type="ECO:0000256" key="1">
    <source>
        <dbReference type="SAM" id="Phobius"/>
    </source>
</evidence>
<evidence type="ECO:0008006" key="4">
    <source>
        <dbReference type="Google" id="ProtNLM"/>
    </source>
</evidence>
<keyword evidence="1" id="KW-0472">Membrane</keyword>